<dbReference type="PROSITE" id="PS01353">
    <property type="entry name" value="HEMATOPO_REC_L_F2"/>
    <property type="match status" value="1"/>
</dbReference>
<keyword evidence="9" id="KW-0675">Receptor</keyword>
<feature type="region of interest" description="Disordered" evidence="11">
    <location>
        <begin position="612"/>
        <end position="633"/>
    </location>
</feature>
<dbReference type="InterPro" id="IPR013783">
    <property type="entry name" value="Ig-like_fold"/>
</dbReference>
<dbReference type="GO" id="GO:0004896">
    <property type="term" value="F:cytokine receptor activity"/>
    <property type="evidence" value="ECO:0007669"/>
    <property type="project" value="InterPro"/>
</dbReference>
<evidence type="ECO:0000256" key="3">
    <source>
        <dbReference type="ARBA" id="ARBA00022692"/>
    </source>
</evidence>
<feature type="chain" id="PRO_5038646401" description="Fibronectin type-III domain-containing protein" evidence="13">
    <location>
        <begin position="23"/>
        <end position="734"/>
    </location>
</feature>
<evidence type="ECO:0000256" key="5">
    <source>
        <dbReference type="ARBA" id="ARBA00022737"/>
    </source>
</evidence>
<evidence type="ECO:0000313" key="16">
    <source>
        <dbReference type="Proteomes" id="UP000827986"/>
    </source>
</evidence>
<evidence type="ECO:0000256" key="4">
    <source>
        <dbReference type="ARBA" id="ARBA00022729"/>
    </source>
</evidence>
<accession>A0A9D4AUB9</accession>
<dbReference type="PROSITE" id="PS50853">
    <property type="entry name" value="FN3"/>
    <property type="match status" value="2"/>
</dbReference>
<evidence type="ECO:0000256" key="6">
    <source>
        <dbReference type="ARBA" id="ARBA00022989"/>
    </source>
</evidence>
<evidence type="ECO:0000256" key="2">
    <source>
        <dbReference type="ARBA" id="ARBA00008921"/>
    </source>
</evidence>
<dbReference type="GO" id="GO:0005886">
    <property type="term" value="C:plasma membrane"/>
    <property type="evidence" value="ECO:0007669"/>
    <property type="project" value="UniProtKB-ARBA"/>
</dbReference>
<feature type="signal peptide" evidence="13">
    <location>
        <begin position="1"/>
        <end position="22"/>
    </location>
</feature>
<protein>
    <recommendedName>
        <fullName evidence="14">Fibronectin type-III domain-containing protein</fullName>
    </recommendedName>
</protein>
<dbReference type="InterPro" id="IPR003529">
    <property type="entry name" value="Hematopoietin_rcpt_Gp130_CS"/>
</dbReference>
<keyword evidence="8" id="KW-1015">Disulfide bond</keyword>
<evidence type="ECO:0000256" key="10">
    <source>
        <dbReference type="ARBA" id="ARBA00023180"/>
    </source>
</evidence>
<proteinExistence type="inferred from homology"/>
<name>A0A9D4AUB9_9SAUR</name>
<gene>
    <name evidence="15" type="ORF">KIL84_013461</name>
</gene>
<evidence type="ECO:0000259" key="14">
    <source>
        <dbReference type="PROSITE" id="PS50853"/>
    </source>
</evidence>
<dbReference type="PANTHER" id="PTHR48423">
    <property type="entry name" value="INTERLEUKIN-27 RECEPTOR SUBUNIT ALPHA"/>
    <property type="match status" value="1"/>
</dbReference>
<dbReference type="Gene3D" id="2.60.40.10">
    <property type="entry name" value="Immunoglobulins"/>
    <property type="match status" value="4"/>
</dbReference>
<keyword evidence="16" id="KW-1185">Reference proteome</keyword>
<dbReference type="InterPro" id="IPR052672">
    <property type="entry name" value="Type1_Cytokine_Rcpt_Type2"/>
</dbReference>
<feature type="domain" description="Fibronectin type-III" evidence="14">
    <location>
        <begin position="123"/>
        <end position="226"/>
    </location>
</feature>
<dbReference type="InterPro" id="IPR036116">
    <property type="entry name" value="FN3_sf"/>
</dbReference>
<evidence type="ECO:0000256" key="1">
    <source>
        <dbReference type="ARBA" id="ARBA00004479"/>
    </source>
</evidence>
<organism evidence="15 16">
    <name type="scientific">Mauremys mutica</name>
    <name type="common">yellowpond turtle</name>
    <dbReference type="NCBI Taxonomy" id="74926"/>
    <lineage>
        <taxon>Eukaryota</taxon>
        <taxon>Metazoa</taxon>
        <taxon>Chordata</taxon>
        <taxon>Craniata</taxon>
        <taxon>Vertebrata</taxon>
        <taxon>Euteleostomi</taxon>
        <taxon>Archelosauria</taxon>
        <taxon>Testudinata</taxon>
        <taxon>Testudines</taxon>
        <taxon>Cryptodira</taxon>
        <taxon>Durocryptodira</taxon>
        <taxon>Testudinoidea</taxon>
        <taxon>Geoemydidae</taxon>
        <taxon>Geoemydinae</taxon>
        <taxon>Mauremys</taxon>
    </lineage>
</organism>
<keyword evidence="7 12" id="KW-0472">Membrane</keyword>
<keyword evidence="6 12" id="KW-1133">Transmembrane helix</keyword>
<evidence type="ECO:0000256" key="7">
    <source>
        <dbReference type="ARBA" id="ARBA00023136"/>
    </source>
</evidence>
<feature type="domain" description="Fibronectin type-III" evidence="14">
    <location>
        <begin position="417"/>
        <end position="511"/>
    </location>
</feature>
<dbReference type="AlphaFoldDB" id="A0A9D4AUB9"/>
<comment type="similarity">
    <text evidence="2">Belongs to the type I cytokine receptor family. Type 2 subfamily.</text>
</comment>
<evidence type="ECO:0000313" key="15">
    <source>
        <dbReference type="EMBL" id="KAH1168871.1"/>
    </source>
</evidence>
<reference evidence="15" key="1">
    <citation type="submission" date="2021-09" db="EMBL/GenBank/DDBJ databases">
        <title>The genome of Mauremys mutica provides insights into the evolution of semi-aquatic lifestyle.</title>
        <authorList>
            <person name="Gong S."/>
            <person name="Gao Y."/>
        </authorList>
    </citation>
    <scope>NUCLEOTIDE SEQUENCE</scope>
    <source>
        <strain evidence="15">MM-2020</strain>
        <tissue evidence="15">Muscle</tissue>
    </source>
</reference>
<comment type="subcellular location">
    <subcellularLocation>
        <location evidence="1">Membrane</location>
        <topology evidence="1">Single-pass type I membrane protein</topology>
    </subcellularLocation>
</comment>
<dbReference type="CDD" id="cd00063">
    <property type="entry name" value="FN3"/>
    <property type="match status" value="2"/>
</dbReference>
<sequence length="734" mass="82497">EKMKCFLLLVSMALFIRDSSNCLESDLPFCKQVPDWHGELTCYTERKISLFCSWLPVPCAPKTTTYTIILKWDKISRCFEKTTASTSITIERKSLYMNRAVIIWVSANYSHESSVKTKNISIIPSKAEKCAIHSISAHQLSNRLIIKWDAPKKSMQYELQYKEACSTSSQWILVPTANDAVNVTVSDLNSTSSYVIQLRCRPSEDHHCVCVWSKEILVPHKLIDKPTISANETTEISPGRINVFLQWQITQSRNVIGYYVNIERIPNSCNDQPERISITERRLHLNLSMAYYRFNISAYNEAGESPQITYVVPDFTSTVLPGQITAIPQGNNTVVTWTPEYIPKCFVVDWGTGKEDMHMKIITKPMGNFTLDHLQPYKLYKIMVHASDICECESFTRHERTFGVTHFYSVQGVPRTGPATVKISNIMKHSAIVKWTEVPAEDCLGFLQGYRINYTDTMKNLSLAVAVNSSTTCYLLTGLKEKTAYTVQISGVTTAGEGAQSRSQFFTTLKYDKGEFEGIVAALCLGIISTMFFLPIICSLMLRRSRKLCWPTLPSPRDSSAIQDVARIIPRANQGLTSRLLLQTQTDNDTTILHVIEEDSKASLLLQPFSEDTEDNSECDAGQCESAGGSPDTCPSLLKIPEKATATEKERVSSSMRAPLLSDYTSMEFSQKAMLSLALNLPPWAAHPHMEGKLNNWPGKVEQHTLFTPQDYVKQSQVVFMPTGPTLMEETSLS</sequence>
<dbReference type="PANTHER" id="PTHR48423:SF1">
    <property type="entry name" value="INTERLEUKIN-27 RECEPTOR SUBUNIT ALPHA"/>
    <property type="match status" value="1"/>
</dbReference>
<evidence type="ECO:0000256" key="9">
    <source>
        <dbReference type="ARBA" id="ARBA00023170"/>
    </source>
</evidence>
<dbReference type="SMART" id="SM00060">
    <property type="entry name" value="FN3"/>
    <property type="match status" value="4"/>
</dbReference>
<keyword evidence="4 13" id="KW-0732">Signal</keyword>
<evidence type="ECO:0000256" key="12">
    <source>
        <dbReference type="SAM" id="Phobius"/>
    </source>
</evidence>
<keyword evidence="3 12" id="KW-0812">Transmembrane</keyword>
<dbReference type="Proteomes" id="UP000827986">
    <property type="component" value="Unassembled WGS sequence"/>
</dbReference>
<evidence type="ECO:0000256" key="8">
    <source>
        <dbReference type="ARBA" id="ARBA00023157"/>
    </source>
</evidence>
<comment type="caution">
    <text evidence="15">The sequence shown here is derived from an EMBL/GenBank/DDBJ whole genome shotgun (WGS) entry which is preliminary data.</text>
</comment>
<evidence type="ECO:0000256" key="13">
    <source>
        <dbReference type="SAM" id="SignalP"/>
    </source>
</evidence>
<feature type="non-terminal residue" evidence="15">
    <location>
        <position position="734"/>
    </location>
</feature>
<keyword evidence="5" id="KW-0677">Repeat</keyword>
<dbReference type="SUPFAM" id="SSF49265">
    <property type="entry name" value="Fibronectin type III"/>
    <property type="match status" value="2"/>
</dbReference>
<dbReference type="FunFam" id="2.60.40.10:FF:000028">
    <property type="entry name" value="Neuronal cell adhesion molecule"/>
    <property type="match status" value="1"/>
</dbReference>
<keyword evidence="10" id="KW-0325">Glycoprotein</keyword>
<feature type="transmembrane region" description="Helical" evidence="12">
    <location>
        <begin position="519"/>
        <end position="542"/>
    </location>
</feature>
<dbReference type="InterPro" id="IPR003961">
    <property type="entry name" value="FN3_dom"/>
</dbReference>
<evidence type="ECO:0000256" key="11">
    <source>
        <dbReference type="SAM" id="MobiDB-lite"/>
    </source>
</evidence>
<dbReference type="Pfam" id="PF00041">
    <property type="entry name" value="fn3"/>
    <property type="match status" value="1"/>
</dbReference>
<dbReference type="EMBL" id="JAHDVG010000485">
    <property type="protein sequence ID" value="KAH1168871.1"/>
    <property type="molecule type" value="Genomic_DNA"/>
</dbReference>